<evidence type="ECO:0000256" key="1">
    <source>
        <dbReference type="ARBA" id="ARBA00005953"/>
    </source>
</evidence>
<comment type="similarity">
    <text evidence="1">Belongs to the 4-hydroxybenzoyl-CoA thioesterase family.</text>
</comment>
<dbReference type="CDD" id="cd00586">
    <property type="entry name" value="4HBT"/>
    <property type="match status" value="1"/>
</dbReference>
<dbReference type="SUPFAM" id="SSF54637">
    <property type="entry name" value="Thioesterase/thiol ester dehydrase-isomerase"/>
    <property type="match status" value="1"/>
</dbReference>
<dbReference type="EMBL" id="JAAEEH010000006">
    <property type="protein sequence ID" value="NDL66845.1"/>
    <property type="molecule type" value="Genomic_DNA"/>
</dbReference>
<dbReference type="Proteomes" id="UP000461585">
    <property type="component" value="Unassembled WGS sequence"/>
</dbReference>
<reference evidence="3 4" key="1">
    <citation type="submission" date="2020-01" db="EMBL/GenBank/DDBJ databases">
        <title>Anaeroalcalibacter tamaniensis gen. nov., sp. nov., moderately halophilic strictly anaerobic fermenter bacterium from mud volcano of Taman peninsula.</title>
        <authorList>
            <person name="Frolova A."/>
            <person name="Merkel A.Y."/>
            <person name="Slobodkin A.I."/>
        </authorList>
    </citation>
    <scope>NUCLEOTIDE SEQUENCE [LARGE SCALE GENOMIC DNA]</scope>
    <source>
        <strain evidence="3 4">F-3ap</strain>
    </source>
</reference>
<dbReference type="InterPro" id="IPR029069">
    <property type="entry name" value="HotDog_dom_sf"/>
</dbReference>
<sequence length="153" mass="17759">MTQGFKPYSRKCHYYETDQMGVVHHSNHIRWLEEARIDHMDQMGFPYKKLEELGVISPVLEVDCRYEAMVRFGDTVSISTWVKEFTGVKYSLGYEIVNLATGERCAVAKTKHCYLDREGRPVSVKKTVPELHDRFMAAMARDEVRKKRASPGR</sequence>
<dbReference type="PANTHER" id="PTHR31793">
    <property type="entry name" value="4-HYDROXYBENZOYL-COA THIOESTERASE FAMILY MEMBER"/>
    <property type="match status" value="1"/>
</dbReference>
<evidence type="ECO:0000256" key="2">
    <source>
        <dbReference type="ARBA" id="ARBA00022801"/>
    </source>
</evidence>
<dbReference type="InterPro" id="IPR050563">
    <property type="entry name" value="4-hydroxybenzoyl-CoA_TE"/>
</dbReference>
<evidence type="ECO:0000313" key="3">
    <source>
        <dbReference type="EMBL" id="NDL66845.1"/>
    </source>
</evidence>
<protein>
    <submittedName>
        <fullName evidence="3">Acyl-CoA thioesterase</fullName>
    </submittedName>
</protein>
<evidence type="ECO:0000313" key="4">
    <source>
        <dbReference type="Proteomes" id="UP000461585"/>
    </source>
</evidence>
<accession>A0A7X5HUC6</accession>
<dbReference type="NCBIfam" id="TIGR00051">
    <property type="entry name" value="YbgC/FadM family acyl-CoA thioesterase"/>
    <property type="match status" value="1"/>
</dbReference>
<dbReference type="RefSeq" id="WP_162369569.1">
    <property type="nucleotide sequence ID" value="NZ_JAAEEH010000006.1"/>
</dbReference>
<dbReference type="PANTHER" id="PTHR31793:SF27">
    <property type="entry name" value="NOVEL THIOESTERASE SUPERFAMILY DOMAIN AND SAPOSIN A-TYPE DOMAIN CONTAINING PROTEIN (0610012H03RIK)"/>
    <property type="match status" value="1"/>
</dbReference>
<comment type="caution">
    <text evidence="3">The sequence shown here is derived from an EMBL/GenBank/DDBJ whole genome shotgun (WGS) entry which is preliminary data.</text>
</comment>
<gene>
    <name evidence="3" type="ORF">GXN74_03675</name>
</gene>
<dbReference type="PIRSF" id="PIRSF003230">
    <property type="entry name" value="YbgC"/>
    <property type="match status" value="1"/>
</dbReference>
<dbReference type="InterPro" id="IPR006684">
    <property type="entry name" value="YbgC/YbaW"/>
</dbReference>
<proteinExistence type="inferred from homology"/>
<keyword evidence="4" id="KW-1185">Reference proteome</keyword>
<dbReference type="Pfam" id="PF13279">
    <property type="entry name" value="4HBT_2"/>
    <property type="match status" value="1"/>
</dbReference>
<dbReference type="AlphaFoldDB" id="A0A7X5HUC6"/>
<dbReference type="Gene3D" id="3.10.129.10">
    <property type="entry name" value="Hotdog Thioesterase"/>
    <property type="match status" value="1"/>
</dbReference>
<keyword evidence="2" id="KW-0378">Hydrolase</keyword>
<organism evidence="3 4">
    <name type="scientific">Anaerotalea alkaliphila</name>
    <dbReference type="NCBI Taxonomy" id="2662126"/>
    <lineage>
        <taxon>Bacteria</taxon>
        <taxon>Bacillati</taxon>
        <taxon>Bacillota</taxon>
        <taxon>Clostridia</taxon>
        <taxon>Eubacteriales</taxon>
        <taxon>Anaerotalea</taxon>
    </lineage>
</organism>
<name>A0A7X5HUC6_9FIRM</name>
<dbReference type="GO" id="GO:0047617">
    <property type="term" value="F:fatty acyl-CoA hydrolase activity"/>
    <property type="evidence" value="ECO:0007669"/>
    <property type="project" value="TreeGrafter"/>
</dbReference>